<evidence type="ECO:0000313" key="1">
    <source>
        <dbReference type="EMBL" id="KAL2821294.1"/>
    </source>
</evidence>
<organism evidence="1 2">
    <name type="scientific">Aspergillus cavernicola</name>
    <dbReference type="NCBI Taxonomy" id="176166"/>
    <lineage>
        <taxon>Eukaryota</taxon>
        <taxon>Fungi</taxon>
        <taxon>Dikarya</taxon>
        <taxon>Ascomycota</taxon>
        <taxon>Pezizomycotina</taxon>
        <taxon>Eurotiomycetes</taxon>
        <taxon>Eurotiomycetidae</taxon>
        <taxon>Eurotiales</taxon>
        <taxon>Aspergillaceae</taxon>
        <taxon>Aspergillus</taxon>
        <taxon>Aspergillus subgen. Nidulantes</taxon>
    </lineage>
</organism>
<keyword evidence="2" id="KW-1185">Reference proteome</keyword>
<dbReference type="PANTHER" id="PTHR35605">
    <property type="entry name" value="ECP2 EFFECTOR PROTEIN DOMAIN-CONTAINING PROTEIN-RELATED"/>
    <property type="match status" value="1"/>
</dbReference>
<evidence type="ECO:0000313" key="2">
    <source>
        <dbReference type="Proteomes" id="UP001610335"/>
    </source>
</evidence>
<gene>
    <name evidence="1" type="ORF">BDW59DRAFT_164325</name>
</gene>
<sequence length="190" mass="21399">MYTYSYYSILRISIYPTWQVRPSPNSPSIALNGTAQEVYTQLLKINPDYDEDWHITTTPERETEYPVSSSSSSSRLLLDTRAVKHDIKCRGFLDATEYGTFDGVKTLRKMATGSSKPRLGAGKCEKVACSYKSKISWCNDGKKTKTLPSYNNIADAAIVIYDLCSGPSYRVQGQLGHNDHWRVIVEYADC</sequence>
<dbReference type="EMBL" id="JBFXLS010000065">
    <property type="protein sequence ID" value="KAL2821294.1"/>
    <property type="molecule type" value="Genomic_DNA"/>
</dbReference>
<proteinExistence type="predicted"/>
<reference evidence="1 2" key="1">
    <citation type="submission" date="2024-07" db="EMBL/GenBank/DDBJ databases">
        <title>Section-level genome sequencing and comparative genomics of Aspergillus sections Usti and Cavernicolus.</title>
        <authorList>
            <consortium name="Lawrence Berkeley National Laboratory"/>
            <person name="Nybo J.L."/>
            <person name="Vesth T.C."/>
            <person name="Theobald S."/>
            <person name="Frisvad J.C."/>
            <person name="Larsen T.O."/>
            <person name="Kjaerboelling I."/>
            <person name="Rothschild-Mancinelli K."/>
            <person name="Lyhne E.K."/>
            <person name="Kogle M.E."/>
            <person name="Barry K."/>
            <person name="Clum A."/>
            <person name="Na H."/>
            <person name="Ledsgaard L."/>
            <person name="Lin J."/>
            <person name="Lipzen A."/>
            <person name="Kuo A."/>
            <person name="Riley R."/>
            <person name="Mondo S."/>
            <person name="LaButti K."/>
            <person name="Haridas S."/>
            <person name="Pangalinan J."/>
            <person name="Salamov A.A."/>
            <person name="Simmons B.A."/>
            <person name="Magnuson J.K."/>
            <person name="Chen J."/>
            <person name="Drula E."/>
            <person name="Henrissat B."/>
            <person name="Wiebenga A."/>
            <person name="Lubbers R.J."/>
            <person name="Gomes A.C."/>
            <person name="Makela M.R."/>
            <person name="Stajich J."/>
            <person name="Grigoriev I.V."/>
            <person name="Mortensen U.H."/>
            <person name="De vries R.P."/>
            <person name="Baker S.E."/>
            <person name="Andersen M.R."/>
        </authorList>
    </citation>
    <scope>NUCLEOTIDE SEQUENCE [LARGE SCALE GENOMIC DNA]</scope>
    <source>
        <strain evidence="1 2">CBS 600.67</strain>
    </source>
</reference>
<accession>A0ABR4I1V0</accession>
<comment type="caution">
    <text evidence="1">The sequence shown here is derived from an EMBL/GenBank/DDBJ whole genome shotgun (WGS) entry which is preliminary data.</text>
</comment>
<dbReference type="PANTHER" id="PTHR35605:SF1">
    <property type="entry name" value="ECP2 EFFECTOR PROTEIN DOMAIN-CONTAINING PROTEIN-RELATED"/>
    <property type="match status" value="1"/>
</dbReference>
<protein>
    <submittedName>
        <fullName evidence="1">Uncharacterized protein</fullName>
    </submittedName>
</protein>
<name>A0ABR4I1V0_9EURO</name>
<dbReference type="Proteomes" id="UP001610335">
    <property type="component" value="Unassembled WGS sequence"/>
</dbReference>